<dbReference type="Proteomes" id="UP000184536">
    <property type="component" value="Unassembled WGS sequence"/>
</dbReference>
<evidence type="ECO:0000256" key="3">
    <source>
        <dbReference type="ARBA" id="ARBA00022989"/>
    </source>
</evidence>
<evidence type="ECO:0000259" key="6">
    <source>
        <dbReference type="Pfam" id="PF06803"/>
    </source>
</evidence>
<dbReference type="InterPro" id="IPR010652">
    <property type="entry name" value="DUF1232"/>
</dbReference>
<dbReference type="AlphaFoldDB" id="A0A1M6NMR0"/>
<evidence type="ECO:0000256" key="4">
    <source>
        <dbReference type="ARBA" id="ARBA00023136"/>
    </source>
</evidence>
<evidence type="ECO:0000256" key="5">
    <source>
        <dbReference type="SAM" id="Phobius"/>
    </source>
</evidence>
<keyword evidence="4 5" id="KW-0472">Membrane</keyword>
<dbReference type="RefSeq" id="WP_014256062.1">
    <property type="nucleotide sequence ID" value="NZ_FQZV01000057.1"/>
</dbReference>
<feature type="transmembrane region" description="Helical" evidence="5">
    <location>
        <begin position="102"/>
        <end position="126"/>
    </location>
</feature>
<reference evidence="8" key="1">
    <citation type="submission" date="2016-11" db="EMBL/GenBank/DDBJ databases">
        <authorList>
            <person name="Varghese N."/>
            <person name="Submissions S."/>
        </authorList>
    </citation>
    <scope>NUCLEOTIDE SEQUENCE [LARGE SCALE GENOMIC DNA]</scope>
    <source>
        <strain evidence="8">DSM 17957</strain>
    </source>
</reference>
<keyword evidence="8" id="KW-1185">Reference proteome</keyword>
<evidence type="ECO:0000256" key="1">
    <source>
        <dbReference type="ARBA" id="ARBA00004127"/>
    </source>
</evidence>
<name>A0A1M6NMR0_9FIRM</name>
<comment type="subcellular location">
    <subcellularLocation>
        <location evidence="1">Endomembrane system</location>
        <topology evidence="1">Multi-pass membrane protein</topology>
    </subcellularLocation>
</comment>
<evidence type="ECO:0000313" key="8">
    <source>
        <dbReference type="Proteomes" id="UP000184536"/>
    </source>
</evidence>
<dbReference type="STRING" id="1121919.SAMN02745975_03332"/>
<evidence type="ECO:0000256" key="2">
    <source>
        <dbReference type="ARBA" id="ARBA00022692"/>
    </source>
</evidence>
<feature type="domain" description="DUF1232" evidence="6">
    <location>
        <begin position="32"/>
        <end position="67"/>
    </location>
</feature>
<organism evidence="7 8">
    <name type="scientific">Geosporobacter subterraneus DSM 17957</name>
    <dbReference type="NCBI Taxonomy" id="1121919"/>
    <lineage>
        <taxon>Bacteria</taxon>
        <taxon>Bacillati</taxon>
        <taxon>Bacillota</taxon>
        <taxon>Clostridia</taxon>
        <taxon>Peptostreptococcales</taxon>
        <taxon>Thermotaleaceae</taxon>
        <taxon>Geosporobacter</taxon>
    </lineage>
</organism>
<keyword evidence="3 5" id="KW-1133">Transmembrane helix</keyword>
<evidence type="ECO:0000313" key="7">
    <source>
        <dbReference type="EMBL" id="SHJ96914.1"/>
    </source>
</evidence>
<gene>
    <name evidence="7" type="ORF">SAMN02745975_03332</name>
</gene>
<dbReference type="Pfam" id="PF06803">
    <property type="entry name" value="DUF1232"/>
    <property type="match status" value="1"/>
</dbReference>
<sequence length="147" mass="16553">MIEKMKEKTSELKKQVFALYLAYKKKETPLIAKVFTAVVVAYALSPIDLIPDFIPVLGYLDDFILIPMGVAIALKLIPAEIMEECRKEAEAKLQSDIPEAKAAGVIIVMLWILILGFIGYMILAVIRKEKMNIRLSNSLIQFIKLGR</sequence>
<dbReference type="EMBL" id="FQZV01000057">
    <property type="protein sequence ID" value="SHJ96914.1"/>
    <property type="molecule type" value="Genomic_DNA"/>
</dbReference>
<dbReference type="GO" id="GO:0012505">
    <property type="term" value="C:endomembrane system"/>
    <property type="evidence" value="ECO:0007669"/>
    <property type="project" value="UniProtKB-SubCell"/>
</dbReference>
<proteinExistence type="predicted"/>
<keyword evidence="2 5" id="KW-0812">Transmembrane</keyword>
<feature type="transmembrane region" description="Helical" evidence="5">
    <location>
        <begin position="30"/>
        <end position="51"/>
    </location>
</feature>
<protein>
    <submittedName>
        <fullName evidence="7">Uncharacterized membrane protein YkvA, DUF1232 family</fullName>
    </submittedName>
</protein>
<accession>A0A1M6NMR0</accession>